<reference evidence="3" key="1">
    <citation type="submission" date="2017-07" db="EMBL/GenBank/DDBJ databases">
        <title>Taro Niue Genome Assembly and Annotation.</title>
        <authorList>
            <person name="Atibalentja N."/>
            <person name="Keating K."/>
            <person name="Fields C.J."/>
        </authorList>
    </citation>
    <scope>NUCLEOTIDE SEQUENCE</scope>
    <source>
        <strain evidence="3">Niue_2</strain>
        <tissue evidence="3">Leaf</tissue>
    </source>
</reference>
<protein>
    <submittedName>
        <fullName evidence="3">Uncharacterized protein</fullName>
    </submittedName>
</protein>
<evidence type="ECO:0000313" key="3">
    <source>
        <dbReference type="EMBL" id="MQM14164.1"/>
    </source>
</evidence>
<dbReference type="PANTHER" id="PTHR36797:SF3">
    <property type="entry name" value="OS01G0258600 PROTEIN"/>
    <property type="match status" value="1"/>
</dbReference>
<feature type="transmembrane region" description="Helical" evidence="2">
    <location>
        <begin position="161"/>
        <end position="183"/>
    </location>
</feature>
<feature type="region of interest" description="Disordered" evidence="1">
    <location>
        <begin position="41"/>
        <end position="70"/>
    </location>
</feature>
<keyword evidence="2" id="KW-1133">Transmembrane helix</keyword>
<dbReference type="Proteomes" id="UP000652761">
    <property type="component" value="Unassembled WGS sequence"/>
</dbReference>
<evidence type="ECO:0000313" key="4">
    <source>
        <dbReference type="Proteomes" id="UP000652761"/>
    </source>
</evidence>
<dbReference type="EMBL" id="NMUH01005984">
    <property type="protein sequence ID" value="MQM14164.1"/>
    <property type="molecule type" value="Genomic_DNA"/>
</dbReference>
<dbReference type="AlphaFoldDB" id="A0A843X6T9"/>
<name>A0A843X6T9_COLES</name>
<feature type="non-terminal residue" evidence="3">
    <location>
        <position position="1"/>
    </location>
</feature>
<comment type="caution">
    <text evidence="3">The sequence shown here is derived from an EMBL/GenBank/DDBJ whole genome shotgun (WGS) entry which is preliminary data.</text>
</comment>
<sequence>VLSGKTRPLPHTTVYSSLIIYAIRRAFSALQLRSLPTSPELELLSPKGEGDPHRISDPSSRFEPPVASVSRPSTSLEGDYKFGALDLVVSLQFILGQRYPVQLYFDMETEETKDYLKNVDWKTLGNNVTNDTGPVAKKRLPKKLRQVPDYYFLPRRSLSSALALSALVCAAGVGAGMLVEVWINKKIQEDGGVIWELDKK</sequence>
<keyword evidence="2" id="KW-0812">Transmembrane</keyword>
<keyword evidence="4" id="KW-1185">Reference proteome</keyword>
<dbReference type="OrthoDB" id="1900731at2759"/>
<evidence type="ECO:0000256" key="2">
    <source>
        <dbReference type="SAM" id="Phobius"/>
    </source>
</evidence>
<dbReference type="PANTHER" id="PTHR36797">
    <property type="entry name" value="OS01G0258600 PROTEIN"/>
    <property type="match status" value="1"/>
</dbReference>
<gene>
    <name evidence="3" type="ORF">Taro_047094</name>
</gene>
<keyword evidence="2" id="KW-0472">Membrane</keyword>
<evidence type="ECO:0000256" key="1">
    <source>
        <dbReference type="SAM" id="MobiDB-lite"/>
    </source>
</evidence>
<accession>A0A843X6T9</accession>
<proteinExistence type="predicted"/>
<organism evidence="3 4">
    <name type="scientific">Colocasia esculenta</name>
    <name type="common">Wild taro</name>
    <name type="synonym">Arum esculentum</name>
    <dbReference type="NCBI Taxonomy" id="4460"/>
    <lineage>
        <taxon>Eukaryota</taxon>
        <taxon>Viridiplantae</taxon>
        <taxon>Streptophyta</taxon>
        <taxon>Embryophyta</taxon>
        <taxon>Tracheophyta</taxon>
        <taxon>Spermatophyta</taxon>
        <taxon>Magnoliopsida</taxon>
        <taxon>Liliopsida</taxon>
        <taxon>Araceae</taxon>
        <taxon>Aroideae</taxon>
        <taxon>Colocasieae</taxon>
        <taxon>Colocasia</taxon>
    </lineage>
</organism>